<keyword evidence="2" id="KW-0472">Membrane</keyword>
<dbReference type="InterPro" id="IPR025738">
    <property type="entry name" value="BatD"/>
</dbReference>
<feature type="chain" id="PRO_5026259939" evidence="3">
    <location>
        <begin position="25"/>
        <end position="611"/>
    </location>
</feature>
<feature type="domain" description="DUF7939" evidence="4">
    <location>
        <begin position="510"/>
        <end position="589"/>
    </location>
</feature>
<gene>
    <name evidence="5" type="ORF">E6P07_09080</name>
</gene>
<sequence length="611" mass="67260">MTYRSGQAIRLAFLWLILSSSALAADLSVQVDRQRLELGEVLELRLTAEGDLNAEPDFVPLESDFDILSRGQSQITSIINGRISHSRQWSLQLAPKRAGQLTIPAIRAGRDMSQPLSIEVVESGGIRDRSIQTDQPGSKTLFVESEVETTTPYVLQPLTYRVRVYYRQPPQRAVLSEPEVEGATVQRLGEDRAYNETRAGQVYRVIERRYRITPQRSGSITLRSPRLEAWVEDPRQGASQDPFAELDRAFGGRLFQGLPALPGATPSGRRLVERARDLELKVRPQPAAYPGAHWLPASSLKLSDEWTPNPPLFQVGAPITRTLSITAEGTSAAQLPDLTLGALDGVQVYPDQPHGEDLTDGPAPTAIKTLKFALVPTRPGPLTLPEIRLHWWDTRADRAQVAVIPARTFEVAPAPGGASGASLPMVDNTSPAPAPKPESDATPASEPRPRSDTDQVRGLWPWLALIVLLVAGWGLTLYLWHRERRARASDPRVTHVPPAPPPAANRLEPARRALHDACLAQDPRAARAALIDWARARWPDQNPTGLEAVAACFDDPEVRDLLRAIDRAIYAPPGTPWDGEAAWRRLEPHLGTTHSSPSDRESPLPELYPRA</sequence>
<evidence type="ECO:0000256" key="2">
    <source>
        <dbReference type="SAM" id="Phobius"/>
    </source>
</evidence>
<dbReference type="EMBL" id="CP039268">
    <property type="protein sequence ID" value="QGU33116.1"/>
    <property type="molecule type" value="Genomic_DNA"/>
</dbReference>
<accession>A0A6I6ECQ2</accession>
<dbReference type="RefSeq" id="WP_153975310.1">
    <property type="nucleotide sequence ID" value="NZ_CP039268.1"/>
</dbReference>
<keyword evidence="2" id="KW-0812">Transmembrane</keyword>
<organism evidence="5 6">
    <name type="scientific">Thermochromatium tepidum ATCC 43061</name>
    <dbReference type="NCBI Taxonomy" id="316276"/>
    <lineage>
        <taxon>Bacteria</taxon>
        <taxon>Pseudomonadati</taxon>
        <taxon>Pseudomonadota</taxon>
        <taxon>Gammaproteobacteria</taxon>
        <taxon>Chromatiales</taxon>
        <taxon>Chromatiaceae</taxon>
        <taxon>Thermochromatium</taxon>
    </lineage>
</organism>
<dbReference type="PANTHER" id="PTHR40940:SF1">
    <property type="entry name" value="PROTEIN BATD"/>
    <property type="match status" value="1"/>
</dbReference>
<evidence type="ECO:0000256" key="3">
    <source>
        <dbReference type="SAM" id="SignalP"/>
    </source>
</evidence>
<reference evidence="5 6" key="1">
    <citation type="submission" date="2019-12" db="EMBL/GenBank/DDBJ databases">
        <title>The complete genome of the thermophilic, anoxygenic phototrophic gammaproteobacterium Thermochromatium tepidum.</title>
        <authorList>
            <person name="Sattley W.M."/>
            <person name="Swingley W.D."/>
            <person name="Burchell B.M."/>
            <person name="Gurbani S.A."/>
            <person name="Kujawa C.M."/>
            <person name="Nuccio D.A."/>
            <person name="Schladweiler J."/>
            <person name="Shaffer K.N."/>
            <person name="Stokes L.M."/>
            <person name="Touchman J.W."/>
            <person name="Blankenship R.E."/>
            <person name="Madigan M.T."/>
        </authorList>
    </citation>
    <scope>NUCLEOTIDE SEQUENCE [LARGE SCALE GENOMIC DNA]</scope>
    <source>
        <strain evidence="5 6">ATCC 43061</strain>
    </source>
</reference>
<feature type="transmembrane region" description="Helical" evidence="2">
    <location>
        <begin position="459"/>
        <end position="480"/>
    </location>
</feature>
<dbReference type="InterPro" id="IPR057699">
    <property type="entry name" value="DUF7939"/>
</dbReference>
<dbReference type="Pfam" id="PF13584">
    <property type="entry name" value="BatD"/>
    <property type="match status" value="1"/>
</dbReference>
<dbReference type="Proteomes" id="UP000426424">
    <property type="component" value="Chromosome"/>
</dbReference>
<feature type="signal peptide" evidence="3">
    <location>
        <begin position="1"/>
        <end position="24"/>
    </location>
</feature>
<keyword evidence="3" id="KW-0732">Signal</keyword>
<keyword evidence="2" id="KW-1133">Transmembrane helix</keyword>
<evidence type="ECO:0000259" key="4">
    <source>
        <dbReference type="Pfam" id="PF25607"/>
    </source>
</evidence>
<feature type="region of interest" description="Disordered" evidence="1">
    <location>
        <begin position="414"/>
        <end position="454"/>
    </location>
</feature>
<evidence type="ECO:0000313" key="6">
    <source>
        <dbReference type="Proteomes" id="UP000426424"/>
    </source>
</evidence>
<feature type="region of interest" description="Disordered" evidence="1">
    <location>
        <begin position="577"/>
        <end position="611"/>
    </location>
</feature>
<proteinExistence type="predicted"/>
<dbReference type="KEGG" id="ttp:E6P07_09080"/>
<dbReference type="Pfam" id="PF25607">
    <property type="entry name" value="DUF7939"/>
    <property type="match status" value="1"/>
</dbReference>
<dbReference type="OrthoDB" id="5293418at2"/>
<evidence type="ECO:0000313" key="5">
    <source>
        <dbReference type="EMBL" id="QGU33116.1"/>
    </source>
</evidence>
<dbReference type="AlphaFoldDB" id="A0A6I6ECQ2"/>
<dbReference type="PANTHER" id="PTHR40940">
    <property type="entry name" value="PROTEIN BATD-RELATED"/>
    <property type="match status" value="1"/>
</dbReference>
<keyword evidence="6" id="KW-1185">Reference proteome</keyword>
<evidence type="ECO:0000256" key="1">
    <source>
        <dbReference type="SAM" id="MobiDB-lite"/>
    </source>
</evidence>
<protein>
    <submittedName>
        <fullName evidence="5">Protein BatD</fullName>
    </submittedName>
</protein>
<name>A0A6I6ECQ2_THETI</name>